<comment type="caution">
    <text evidence="1">The sequence shown here is derived from an EMBL/GenBank/DDBJ whole genome shotgun (WGS) entry which is preliminary data.</text>
</comment>
<name>A0A9W6LZX2_9MICO</name>
<dbReference type="InterPro" id="IPR006059">
    <property type="entry name" value="SBP"/>
</dbReference>
<reference evidence="1" key="1">
    <citation type="journal article" date="2014" name="Int. J. Syst. Evol. Microbiol.">
        <title>Complete genome sequence of Corynebacterium casei LMG S-19264T (=DSM 44701T), isolated from a smear-ripened cheese.</title>
        <authorList>
            <consortium name="US DOE Joint Genome Institute (JGI-PGF)"/>
            <person name="Walter F."/>
            <person name="Albersmeier A."/>
            <person name="Kalinowski J."/>
            <person name="Ruckert C."/>
        </authorList>
    </citation>
    <scope>NUCLEOTIDE SEQUENCE</scope>
    <source>
        <strain evidence="1">VKM Ac-1401</strain>
    </source>
</reference>
<dbReference type="SUPFAM" id="SSF53850">
    <property type="entry name" value="Periplasmic binding protein-like II"/>
    <property type="match status" value="1"/>
</dbReference>
<dbReference type="Proteomes" id="UP001142372">
    <property type="component" value="Unassembled WGS sequence"/>
</dbReference>
<dbReference type="PANTHER" id="PTHR43649">
    <property type="entry name" value="ARABINOSE-BINDING PROTEIN-RELATED"/>
    <property type="match status" value="1"/>
</dbReference>
<organism evidence="1 2">
    <name type="scientific">Leifsonia poae</name>
    <dbReference type="NCBI Taxonomy" id="110933"/>
    <lineage>
        <taxon>Bacteria</taxon>
        <taxon>Bacillati</taxon>
        <taxon>Actinomycetota</taxon>
        <taxon>Actinomycetes</taxon>
        <taxon>Micrococcales</taxon>
        <taxon>Microbacteriaceae</taxon>
        <taxon>Leifsonia</taxon>
    </lineage>
</organism>
<dbReference type="EMBL" id="BSEN01000006">
    <property type="protein sequence ID" value="GLJ76276.1"/>
    <property type="molecule type" value="Genomic_DNA"/>
</dbReference>
<dbReference type="PANTHER" id="PTHR43649:SF14">
    <property type="entry name" value="BLR3389 PROTEIN"/>
    <property type="match status" value="1"/>
</dbReference>
<dbReference type="Gene3D" id="3.40.190.10">
    <property type="entry name" value="Periplasmic binding protein-like II"/>
    <property type="match status" value="1"/>
</dbReference>
<dbReference type="AlphaFoldDB" id="A0A9W6LZX2"/>
<protein>
    <submittedName>
        <fullName evidence="1">Sugar ABC transporter substrate-binding protein</fullName>
    </submittedName>
</protein>
<dbReference type="InterPro" id="IPR050490">
    <property type="entry name" value="Bact_solute-bd_prot1"/>
</dbReference>
<gene>
    <name evidence="1" type="ORF">GCM10017584_18500</name>
</gene>
<accession>A0A9W6LZX2</accession>
<evidence type="ECO:0000313" key="1">
    <source>
        <dbReference type="EMBL" id="GLJ76276.1"/>
    </source>
</evidence>
<dbReference type="Pfam" id="PF01547">
    <property type="entry name" value="SBP_bac_1"/>
    <property type="match status" value="1"/>
</dbReference>
<keyword evidence="2" id="KW-1185">Reference proteome</keyword>
<reference evidence="1" key="2">
    <citation type="submission" date="2023-01" db="EMBL/GenBank/DDBJ databases">
        <authorList>
            <person name="Sun Q."/>
            <person name="Evtushenko L."/>
        </authorList>
    </citation>
    <scope>NUCLEOTIDE SEQUENCE</scope>
    <source>
        <strain evidence="1">VKM Ac-1401</strain>
    </source>
</reference>
<evidence type="ECO:0000313" key="2">
    <source>
        <dbReference type="Proteomes" id="UP001142372"/>
    </source>
</evidence>
<proteinExistence type="predicted"/>
<sequence length="444" mass="47493">MALGTGLLAVALALTGCTGGGGGTSGTTTKPVSQSEIDKAMKTPTTLTFWTWVPDIKNEVALFEKKYPAIKVDVENVGQGAPHYQKLRTALKAGKGAPDVAQMEFQYISSFTVTDSLLDLAPYGASSLSNEYVPWVWNQVKQNDSIFAIPQDSGPMGNLYREDILSKAGVTKAPTTWDEYATDAAAVKSKTGVFMSNLASSQAGQMLGLLWQAGVKPFGYDGSKGVKVDVNSAEAKKVATYWQGLIQKGYVSTDPDFTDSWYQGLANGKYAGWLTAAWAPVFLQGTAAKTSGLWRAAALPQTPGAKEASGNWGGSSDAVLKTTKNPIAAYELAKFINNDPESTLMLANKQFLFPTLNATLKDPAFVDQAAPFYGGQKVNALFADISTTVDTKFDWLPYMDYAYSSYTETMGKALAAKGDLSAGLDAWQKALVTYGTQQGFSVNK</sequence>